<comment type="caution">
    <text evidence="5">The sequence shown here is derived from an EMBL/GenBank/DDBJ whole genome shotgun (WGS) entry which is preliminary data.</text>
</comment>
<organism evidence="5 6">
    <name type="scientific">Plesiocystis pacifica SIR-1</name>
    <dbReference type="NCBI Taxonomy" id="391625"/>
    <lineage>
        <taxon>Bacteria</taxon>
        <taxon>Pseudomonadati</taxon>
        <taxon>Myxococcota</taxon>
        <taxon>Polyangia</taxon>
        <taxon>Nannocystales</taxon>
        <taxon>Nannocystaceae</taxon>
        <taxon>Plesiocystis</taxon>
    </lineage>
</organism>
<dbReference type="CDD" id="cd00408">
    <property type="entry name" value="DHDPS-like"/>
    <property type="match status" value="1"/>
</dbReference>
<dbReference type="Pfam" id="PF00701">
    <property type="entry name" value="DHDPS"/>
    <property type="match status" value="1"/>
</dbReference>
<dbReference type="GO" id="GO:0008840">
    <property type="term" value="F:4-hydroxy-tetrahydrodipicolinate synthase activity"/>
    <property type="evidence" value="ECO:0007669"/>
    <property type="project" value="TreeGrafter"/>
</dbReference>
<feature type="active site" description="Proton donor/acceptor" evidence="3">
    <location>
        <position position="137"/>
    </location>
</feature>
<dbReference type="SUPFAM" id="SSF51569">
    <property type="entry name" value="Aldolase"/>
    <property type="match status" value="1"/>
</dbReference>
<feature type="binding site" evidence="4">
    <location>
        <position position="208"/>
    </location>
    <ligand>
        <name>pyruvate</name>
        <dbReference type="ChEBI" id="CHEBI:15361"/>
    </ligand>
</feature>
<dbReference type="PRINTS" id="PR00146">
    <property type="entry name" value="DHPICSNTHASE"/>
</dbReference>
<dbReference type="EMBL" id="ABCS01000162">
    <property type="protein sequence ID" value="EDM73915.1"/>
    <property type="molecule type" value="Genomic_DNA"/>
</dbReference>
<accession>A6GJN0</accession>
<dbReference type="Gene3D" id="3.20.20.70">
    <property type="entry name" value="Aldolase class I"/>
    <property type="match status" value="1"/>
</dbReference>
<dbReference type="eggNOG" id="COG0329">
    <property type="taxonomic scope" value="Bacteria"/>
</dbReference>
<evidence type="ECO:0000256" key="4">
    <source>
        <dbReference type="PIRSR" id="PIRSR001365-2"/>
    </source>
</evidence>
<keyword evidence="1 2" id="KW-0456">Lyase</keyword>
<dbReference type="RefSeq" id="WP_006976916.1">
    <property type="nucleotide sequence ID" value="NZ_ABCS01000162.1"/>
</dbReference>
<dbReference type="AlphaFoldDB" id="A6GJN0"/>
<sequence>MSMQFQGVMPATTTPFAEDGTIDHGFAARHAQWLIEHGATGIIALGSLGEGATLSRDEKLALCKTLVEAGRPTQTPVVAAISALSTEEAAALARGAQQVGCRGLMVLPPYVHKGPWAEIRAHFEAVIEATELPCMLYNNPIAYGTDLLPEQIAELAGAHERVVAVKESSGDLRRVTAVRALLGERLRLFAGLDDMAFEAGSIGADGWVAGLVNALPAESIAVFELARSPSAAHRAQAAAIYHWFLPLLRLDCVPDFVQRIKLVQAEVDMGNERVRAPRAPLSGSERERTLALVREHLGRRPAVPTAAEIRTMIAEVSA</sequence>
<gene>
    <name evidence="5" type="ORF">PPSIR1_14175</name>
</gene>
<proteinExistence type="inferred from homology"/>
<dbReference type="OrthoDB" id="199953at2"/>
<dbReference type="InterPro" id="IPR002220">
    <property type="entry name" value="DapA-like"/>
</dbReference>
<evidence type="ECO:0000256" key="1">
    <source>
        <dbReference type="ARBA" id="ARBA00023239"/>
    </source>
</evidence>
<dbReference type="STRING" id="391625.PPSIR1_14175"/>
<reference evidence="5 6" key="1">
    <citation type="submission" date="2007-06" db="EMBL/GenBank/DDBJ databases">
        <authorList>
            <person name="Shimkets L."/>
            <person name="Ferriera S."/>
            <person name="Johnson J."/>
            <person name="Kravitz S."/>
            <person name="Beeson K."/>
            <person name="Sutton G."/>
            <person name="Rogers Y.-H."/>
            <person name="Friedman R."/>
            <person name="Frazier M."/>
            <person name="Venter J.C."/>
        </authorList>
    </citation>
    <scope>NUCLEOTIDE SEQUENCE [LARGE SCALE GENOMIC DNA]</scope>
    <source>
        <strain evidence="5 6">SIR-1</strain>
    </source>
</reference>
<evidence type="ECO:0000313" key="5">
    <source>
        <dbReference type="EMBL" id="EDM73915.1"/>
    </source>
</evidence>
<protein>
    <submittedName>
        <fullName evidence="5">Dihydrodipicolinate synthase family protein</fullName>
    </submittedName>
</protein>
<evidence type="ECO:0000313" key="6">
    <source>
        <dbReference type="Proteomes" id="UP000005801"/>
    </source>
</evidence>
<keyword evidence="6" id="KW-1185">Reference proteome</keyword>
<dbReference type="PIRSF" id="PIRSF001365">
    <property type="entry name" value="DHDPS"/>
    <property type="match status" value="1"/>
</dbReference>
<feature type="active site" description="Schiff-base intermediate with substrate" evidence="3">
    <location>
        <position position="166"/>
    </location>
</feature>
<comment type="similarity">
    <text evidence="2">Belongs to the DapA family.</text>
</comment>
<evidence type="ECO:0000256" key="2">
    <source>
        <dbReference type="PIRNR" id="PIRNR001365"/>
    </source>
</evidence>
<dbReference type="PANTHER" id="PTHR12128">
    <property type="entry name" value="DIHYDRODIPICOLINATE SYNTHASE"/>
    <property type="match status" value="1"/>
</dbReference>
<name>A6GJN0_9BACT</name>
<dbReference type="Proteomes" id="UP000005801">
    <property type="component" value="Unassembled WGS sequence"/>
</dbReference>
<evidence type="ECO:0000256" key="3">
    <source>
        <dbReference type="PIRSR" id="PIRSR001365-1"/>
    </source>
</evidence>
<dbReference type="InterPro" id="IPR013785">
    <property type="entry name" value="Aldolase_TIM"/>
</dbReference>
<dbReference type="SMART" id="SM01130">
    <property type="entry name" value="DHDPS"/>
    <property type="match status" value="1"/>
</dbReference>
<dbReference type="PANTHER" id="PTHR12128:SF72">
    <property type="entry name" value="DIHYDRODIPICOLINATE SYNTHASE"/>
    <property type="match status" value="1"/>
</dbReference>